<dbReference type="Proteomes" id="UP000290408">
    <property type="component" value="Chromosome"/>
</dbReference>
<evidence type="ECO:0000256" key="1">
    <source>
        <dbReference type="SAM" id="SignalP"/>
    </source>
</evidence>
<dbReference type="PROSITE" id="PS51318">
    <property type="entry name" value="TAT"/>
    <property type="match status" value="1"/>
</dbReference>
<accession>A0A4P6MNJ2</accession>
<organism evidence="2 3">
    <name type="scientific">Janibacter limosus</name>
    <dbReference type="NCBI Taxonomy" id="53458"/>
    <lineage>
        <taxon>Bacteria</taxon>
        <taxon>Bacillati</taxon>
        <taxon>Actinomycetota</taxon>
        <taxon>Actinomycetes</taxon>
        <taxon>Micrococcales</taxon>
        <taxon>Intrasporangiaceae</taxon>
        <taxon>Janibacter</taxon>
    </lineage>
</organism>
<keyword evidence="3" id="KW-1185">Reference proteome</keyword>
<evidence type="ECO:0000313" key="2">
    <source>
        <dbReference type="EMBL" id="QBF44944.1"/>
    </source>
</evidence>
<gene>
    <name evidence="2" type="ORF">EXU32_00840</name>
</gene>
<proteinExistence type="predicted"/>
<sequence length="182" mass="18121">MSDLNTSRRTIVKGAAWAVPAISVAAAAPSLAASPEPTPDIDLSTSTPGAAGVVRQTDTQMNISATTFRNTGTVPAEGLVVTFAVDSGQTIEGIQVFGSDIKNVAQGATTSGYGTNTVTLTLAPGTGLGQVTIAPGSEYTSPVGQDILLGQAGAFNLTVTVQASNATANSVGYMPAPQAIPA</sequence>
<keyword evidence="1" id="KW-0732">Signal</keyword>
<dbReference type="OrthoDB" id="9842127at2"/>
<evidence type="ECO:0000313" key="3">
    <source>
        <dbReference type="Proteomes" id="UP000290408"/>
    </source>
</evidence>
<dbReference type="EMBL" id="CP036164">
    <property type="protein sequence ID" value="QBF44944.1"/>
    <property type="molecule type" value="Genomic_DNA"/>
</dbReference>
<dbReference type="InterPro" id="IPR006311">
    <property type="entry name" value="TAT_signal"/>
</dbReference>
<protein>
    <submittedName>
        <fullName evidence="2">Uncharacterized protein</fullName>
    </submittedName>
</protein>
<feature type="chain" id="PRO_5020244659" evidence="1">
    <location>
        <begin position="33"/>
        <end position="182"/>
    </location>
</feature>
<reference evidence="2 3" key="1">
    <citation type="submission" date="2019-02" db="EMBL/GenBank/DDBJ databases">
        <title>Genomic data mining of an Antarctic deep-sea actinobacterium, Janibacterlimosus P3-3-X1.</title>
        <authorList>
            <person name="Liao L."/>
            <person name="Chen B."/>
        </authorList>
    </citation>
    <scope>NUCLEOTIDE SEQUENCE [LARGE SCALE GENOMIC DNA]</scope>
    <source>
        <strain evidence="2 3">P3-3-X1</strain>
    </source>
</reference>
<dbReference type="KEGG" id="jli:EXU32_00840"/>
<feature type="signal peptide" evidence="1">
    <location>
        <begin position="1"/>
        <end position="32"/>
    </location>
</feature>
<dbReference type="AlphaFoldDB" id="A0A4P6MNJ2"/>
<name>A0A4P6MNJ2_9MICO</name>
<dbReference type="RefSeq" id="WP_130628195.1">
    <property type="nucleotide sequence ID" value="NZ_CP036164.1"/>
</dbReference>